<dbReference type="AlphaFoldDB" id="A0AAN0K9T8"/>
<protein>
    <recommendedName>
        <fullName evidence="4">PH domain-containing protein</fullName>
    </recommendedName>
</protein>
<organism evidence="2 3">
    <name type="scientific">Brooklawnia propionicigenes</name>
    <dbReference type="NCBI Taxonomy" id="3041175"/>
    <lineage>
        <taxon>Bacteria</taxon>
        <taxon>Bacillati</taxon>
        <taxon>Actinomycetota</taxon>
        <taxon>Actinomycetes</taxon>
        <taxon>Propionibacteriales</taxon>
        <taxon>Propionibacteriaceae</taxon>
        <taxon>Brooklawnia</taxon>
    </lineage>
</organism>
<name>A0AAN0K9T8_9ACTN</name>
<feature type="transmembrane region" description="Helical" evidence="1">
    <location>
        <begin position="50"/>
        <end position="74"/>
    </location>
</feature>
<dbReference type="Proteomes" id="UP001431656">
    <property type="component" value="Chromosome"/>
</dbReference>
<feature type="transmembrane region" description="Helical" evidence="1">
    <location>
        <begin position="24"/>
        <end position="44"/>
    </location>
</feature>
<keyword evidence="1" id="KW-1133">Transmembrane helix</keyword>
<evidence type="ECO:0000313" key="2">
    <source>
        <dbReference type="EMBL" id="BEH02182.1"/>
    </source>
</evidence>
<proteinExistence type="predicted"/>
<sequence length="155" mass="15868">MTQAASGSEHTSHYALKPRNPVRAWAIAACLLIAGVVALWTGLAGEAANVALVVIGAVLAVAGLGLGIAALTFVSNRTLYVVLSPDGFEVSGPGYHKSGAWIDVDSVSATPDGARLVIGQGHIERTFIQAPGGIADDQMKALTADLSSRLANHGR</sequence>
<reference evidence="2" key="1">
    <citation type="journal article" date="2024" name="Int. J. Syst. Evol. Microbiol.">
        <title>Brooklawnia propionicigenes sp. nov., a facultatively anaerobic, propionate-producing bacterium isolated from a methanogenic reactor treating waste from cattle farms.</title>
        <authorList>
            <person name="Akita Y."/>
            <person name="Ueki A."/>
            <person name="Tonouchi A."/>
            <person name="Sugawara Y."/>
            <person name="Honma S."/>
            <person name="Kaku N."/>
            <person name="Ueki K."/>
        </authorList>
    </citation>
    <scope>NUCLEOTIDE SEQUENCE</scope>
    <source>
        <strain evidence="2">SH051</strain>
    </source>
</reference>
<evidence type="ECO:0000313" key="3">
    <source>
        <dbReference type="Proteomes" id="UP001431656"/>
    </source>
</evidence>
<accession>A0AAN0K9T8</accession>
<keyword evidence="3" id="KW-1185">Reference proteome</keyword>
<dbReference type="RefSeq" id="WP_286263576.1">
    <property type="nucleotide sequence ID" value="NZ_AP028056.1"/>
</dbReference>
<dbReference type="EMBL" id="AP028056">
    <property type="protein sequence ID" value="BEH02182.1"/>
    <property type="molecule type" value="Genomic_DNA"/>
</dbReference>
<evidence type="ECO:0000256" key="1">
    <source>
        <dbReference type="SAM" id="Phobius"/>
    </source>
</evidence>
<keyword evidence="1" id="KW-0472">Membrane</keyword>
<gene>
    <name evidence="2" type="ORF">brsh051_14630</name>
</gene>
<evidence type="ECO:0008006" key="4">
    <source>
        <dbReference type="Google" id="ProtNLM"/>
    </source>
</evidence>
<dbReference type="KEGG" id="broo:brsh051_14630"/>
<keyword evidence="1" id="KW-0812">Transmembrane</keyword>